<dbReference type="PANTHER" id="PTHR12087">
    <property type="entry name" value="ORIGIN RECOGNITION COMPLEX SUBUNIT 4"/>
    <property type="match status" value="1"/>
</dbReference>
<evidence type="ECO:0000313" key="2">
    <source>
        <dbReference type="EMBL" id="KAK3272324.1"/>
    </source>
</evidence>
<comment type="caution">
    <text evidence="2">The sequence shown here is derived from an EMBL/GenBank/DDBJ whole genome shotgun (WGS) entry which is preliminary data.</text>
</comment>
<dbReference type="AlphaFoldDB" id="A0AAE0G663"/>
<feature type="region of interest" description="Disordered" evidence="1">
    <location>
        <begin position="1"/>
        <end position="58"/>
    </location>
</feature>
<dbReference type="GO" id="GO:0005664">
    <property type="term" value="C:nuclear origin of replication recognition complex"/>
    <property type="evidence" value="ECO:0007669"/>
    <property type="project" value="TreeGrafter"/>
</dbReference>
<dbReference type="EMBL" id="LGRX02009041">
    <property type="protein sequence ID" value="KAK3272324.1"/>
    <property type="molecule type" value="Genomic_DNA"/>
</dbReference>
<proteinExistence type="predicted"/>
<dbReference type="GO" id="GO:0003688">
    <property type="term" value="F:DNA replication origin binding"/>
    <property type="evidence" value="ECO:0007669"/>
    <property type="project" value="TreeGrafter"/>
</dbReference>
<organism evidence="2 3">
    <name type="scientific">Cymbomonas tetramitiformis</name>
    <dbReference type="NCBI Taxonomy" id="36881"/>
    <lineage>
        <taxon>Eukaryota</taxon>
        <taxon>Viridiplantae</taxon>
        <taxon>Chlorophyta</taxon>
        <taxon>Pyramimonadophyceae</taxon>
        <taxon>Pyramimonadales</taxon>
        <taxon>Pyramimonadaceae</taxon>
        <taxon>Cymbomonas</taxon>
    </lineage>
</organism>
<protein>
    <submittedName>
        <fullName evidence="2">Origin recognition complex subunit 4</fullName>
    </submittedName>
</protein>
<evidence type="ECO:0000313" key="3">
    <source>
        <dbReference type="Proteomes" id="UP001190700"/>
    </source>
</evidence>
<gene>
    <name evidence="2" type="ORF">CYMTET_19374</name>
</gene>
<dbReference type="PANTHER" id="PTHR12087:SF0">
    <property type="entry name" value="ORIGIN RECOGNITION COMPLEX SUBUNIT 4"/>
    <property type="match status" value="1"/>
</dbReference>
<dbReference type="Proteomes" id="UP001190700">
    <property type="component" value="Unassembled WGS sequence"/>
</dbReference>
<keyword evidence="3" id="KW-1185">Reference proteome</keyword>
<accession>A0AAE0G663</accession>
<dbReference type="InterPro" id="IPR027417">
    <property type="entry name" value="P-loop_NTPase"/>
</dbReference>
<dbReference type="GO" id="GO:0006270">
    <property type="term" value="P:DNA replication initiation"/>
    <property type="evidence" value="ECO:0007669"/>
    <property type="project" value="TreeGrafter"/>
</dbReference>
<feature type="non-terminal residue" evidence="2">
    <location>
        <position position="143"/>
    </location>
</feature>
<name>A0AAE0G663_9CHLO</name>
<sequence length="143" mass="15726">MTRSTSARLAERNISAASRADRITPTKRAREKAREDQETLTEFANVSGRPSRERVIHRSQAAEARAVIRRRIVHDNLKPATPVLYTEEQSKIARDLLLLLKGTVVGGCNNSALLLGARGSGKTMVLERAVAEVKNKYSDQACG</sequence>
<dbReference type="InterPro" id="IPR016527">
    <property type="entry name" value="ORC4"/>
</dbReference>
<reference evidence="2 3" key="1">
    <citation type="journal article" date="2015" name="Genome Biol. Evol.">
        <title>Comparative Genomics of a Bacterivorous Green Alga Reveals Evolutionary Causalities and Consequences of Phago-Mixotrophic Mode of Nutrition.</title>
        <authorList>
            <person name="Burns J.A."/>
            <person name="Paasch A."/>
            <person name="Narechania A."/>
            <person name="Kim E."/>
        </authorList>
    </citation>
    <scope>NUCLEOTIDE SEQUENCE [LARGE SCALE GENOMIC DNA]</scope>
    <source>
        <strain evidence="2 3">PLY_AMNH</strain>
    </source>
</reference>
<evidence type="ECO:0000256" key="1">
    <source>
        <dbReference type="SAM" id="MobiDB-lite"/>
    </source>
</evidence>
<dbReference type="Gene3D" id="3.40.50.300">
    <property type="entry name" value="P-loop containing nucleotide triphosphate hydrolases"/>
    <property type="match status" value="1"/>
</dbReference>